<accession>A0ABR4NAY4</accession>
<dbReference type="InterPro" id="IPR027417">
    <property type="entry name" value="P-loop_NTPase"/>
</dbReference>
<evidence type="ECO:0000313" key="2">
    <source>
        <dbReference type="Proteomes" id="UP001527925"/>
    </source>
</evidence>
<organism evidence="1 2">
    <name type="scientific">Polyrhizophydium stewartii</name>
    <dbReference type="NCBI Taxonomy" id="2732419"/>
    <lineage>
        <taxon>Eukaryota</taxon>
        <taxon>Fungi</taxon>
        <taxon>Fungi incertae sedis</taxon>
        <taxon>Chytridiomycota</taxon>
        <taxon>Chytridiomycota incertae sedis</taxon>
        <taxon>Chytridiomycetes</taxon>
        <taxon>Rhizophydiales</taxon>
        <taxon>Rhizophydiales incertae sedis</taxon>
        <taxon>Polyrhizophydium</taxon>
    </lineage>
</organism>
<comment type="caution">
    <text evidence="1">The sequence shown here is derived from an EMBL/GenBank/DDBJ whole genome shotgun (WGS) entry which is preliminary data.</text>
</comment>
<reference evidence="1 2" key="1">
    <citation type="submission" date="2023-09" db="EMBL/GenBank/DDBJ databases">
        <title>Pangenome analysis of Batrachochytrium dendrobatidis and related Chytrids.</title>
        <authorList>
            <person name="Yacoub M.N."/>
            <person name="Stajich J.E."/>
            <person name="James T.Y."/>
        </authorList>
    </citation>
    <scope>NUCLEOTIDE SEQUENCE [LARGE SCALE GENOMIC DNA]</scope>
    <source>
        <strain evidence="1 2">JEL0888</strain>
    </source>
</reference>
<gene>
    <name evidence="1" type="ORF">HK105_203718</name>
</gene>
<evidence type="ECO:0000313" key="1">
    <source>
        <dbReference type="EMBL" id="KAL2916606.1"/>
    </source>
</evidence>
<keyword evidence="2" id="KW-1185">Reference proteome</keyword>
<sequence>MASISGQIGAPNTSGLNSSCIERPLHLLVVTDGYSPLVPRFLAHIGSLKRCVSCAIVFSCNRLIRWLSRFGIWRRHESAKMPPLCTSRQDHKGTYIQAGACSACKDGVMLVQLDLLSASDIAELGKHLHYGQATSVGQGDVCVRVNHNHAVWVVLDLGPLPRATNTLDEQTLMETIPPKLSGLIGEMDIVINLRSSSSDEINEALACEMLVHETEPESHSSSPHVRSELARLLADASRIQAVFIATFVTLARKMFPETGQSIVGSVHRLARMASAHARLCMRTEAHVDDAVVAVMLLEETCAFVCGSSVLGFRSMPQDGENLLAMYAEDAGTQPGFESRSSSYWRDPRSCDGSDQPHARKAMTCFRRMFRHILRVFDRLAPAADACVP</sequence>
<evidence type="ECO:0008006" key="3">
    <source>
        <dbReference type="Google" id="ProtNLM"/>
    </source>
</evidence>
<dbReference type="EMBL" id="JADGIZ020000015">
    <property type="protein sequence ID" value="KAL2916606.1"/>
    <property type="molecule type" value="Genomic_DNA"/>
</dbReference>
<proteinExistence type="predicted"/>
<dbReference type="Gene3D" id="3.40.50.300">
    <property type="entry name" value="P-loop containing nucleotide triphosphate hydrolases"/>
    <property type="match status" value="1"/>
</dbReference>
<name>A0ABR4NAY4_9FUNG</name>
<dbReference type="Proteomes" id="UP001527925">
    <property type="component" value="Unassembled WGS sequence"/>
</dbReference>
<protein>
    <recommendedName>
        <fullName evidence="3">DNA helicase</fullName>
    </recommendedName>
</protein>